<name>A0AAJ2LWT0_9BURK</name>
<feature type="region of interest" description="Disordered" evidence="1">
    <location>
        <begin position="22"/>
        <end position="48"/>
    </location>
</feature>
<dbReference type="EMBL" id="JAVLSM010000027">
    <property type="protein sequence ID" value="MDR9839630.1"/>
    <property type="molecule type" value="Genomic_DNA"/>
</dbReference>
<evidence type="ECO:0000313" key="2">
    <source>
        <dbReference type="EMBL" id="MDR9839630.1"/>
    </source>
</evidence>
<evidence type="ECO:0000256" key="1">
    <source>
        <dbReference type="SAM" id="MobiDB-lite"/>
    </source>
</evidence>
<feature type="compositionally biased region" description="Low complexity" evidence="1">
    <location>
        <begin position="23"/>
        <end position="39"/>
    </location>
</feature>
<protein>
    <submittedName>
        <fullName evidence="2">Uncharacterized protein</fullName>
    </submittedName>
</protein>
<proteinExistence type="predicted"/>
<evidence type="ECO:0000313" key="3">
    <source>
        <dbReference type="Proteomes" id="UP001246152"/>
    </source>
</evidence>
<gene>
    <name evidence="2" type="ORF">RI046_28275</name>
</gene>
<dbReference type="AlphaFoldDB" id="A0AAJ2LWT0"/>
<dbReference type="Proteomes" id="UP001246152">
    <property type="component" value="Unassembled WGS sequence"/>
</dbReference>
<sequence length="781" mass="85436">MLKKSNIVKAIMRTFSLPCFSGSTPAHTHTEATASTTQTDRPVPAQGGSVELASTSAIAGLPAPGATEQIMTVSHPTAPHVQIVSSAAGHESRAEFLARMQTLYVDELHQFDEIPADKMEEAGQLYEAFHTLTADLERDSAKVTLAQINEVMTLAESYFGVNWKKDTRLSGYAYQFVSHPSAVLGIIPSTISAHSKKVSTELVATGFSTQLLYALTAFMPMTFMHSMVFQGQFRLAARSTKIASDSVKTPTLAASLKELQEAAAGFEKTALAMQEPDAQHGDLQDVIRNFSDAYNRLLDARANCAKVEAKFNIEQNALYNTTLVRGARAILSMAASVTSLSTRNAPLGLIILSTGTLMTMLAQICAGLTDTSQKASAQNRLMPRAVNVLQKAEQELMRSAGSPAEVQTVDQPEHPRPAEIEQIAAIARSPQDIAPATTNSELSTFIKTLGTMSLTGPFEMRVSLLERRFDLDKRMAMQDLAALYDMPDCDSYMRLQYLTNRLDQLSEEERAEHDVLAGRYAFSLPQARQQKADACRALIERVDADVAALKQPDWDALSDIGKDALTKELEAYIELQQYKDLRDIRHLLPTVFRAVHDGILDLTKPEQLTPLAINKCVQVFTMLLGGPAIPQLVSASLSLFKKLYSNDHPGFQFPRAIVAAPLVVALFSIYGSRFGPYASTHTVQLRSDLKNKLAQGLLNIPAGARMYRSKQFWKLFMNELPGSVVAQGMIAWGLRKISGEYKKSDQLLETYGASVQEHLQAQDVESGARQAMQIGASASPA</sequence>
<accession>A0AAJ2LWT0</accession>
<reference evidence="2" key="1">
    <citation type="submission" date="2023-04" db="EMBL/GenBank/DDBJ databases">
        <title>Description of first Herbaspirillum huttiense subsp. nephrolepsisexaltata and Herbaspirillum huttiense subsp. lycopersicon.</title>
        <authorList>
            <person name="Poudel M."/>
            <person name="Sharma A."/>
            <person name="Goss E."/>
            <person name="Tapia J.H."/>
            <person name="Harmon C.M."/>
            <person name="Jones J.B."/>
        </authorList>
    </citation>
    <scope>NUCLEOTIDE SEQUENCE</scope>
    <source>
        <strain evidence="2">G21-1742</strain>
    </source>
</reference>
<organism evidence="2 3">
    <name type="scientific">Herbaspirillum huttiense</name>
    <dbReference type="NCBI Taxonomy" id="863372"/>
    <lineage>
        <taxon>Bacteria</taxon>
        <taxon>Pseudomonadati</taxon>
        <taxon>Pseudomonadota</taxon>
        <taxon>Betaproteobacteria</taxon>
        <taxon>Burkholderiales</taxon>
        <taxon>Oxalobacteraceae</taxon>
        <taxon>Herbaspirillum</taxon>
    </lineage>
</organism>
<comment type="caution">
    <text evidence="2">The sequence shown here is derived from an EMBL/GenBank/DDBJ whole genome shotgun (WGS) entry which is preliminary data.</text>
</comment>